<name>A0A3R7I3W4_9ACTN</name>
<evidence type="ECO:0008006" key="4">
    <source>
        <dbReference type="Google" id="ProtNLM"/>
    </source>
</evidence>
<organism evidence="2 3">
    <name type="scientific">Streptomyces xinghaiensis</name>
    <dbReference type="NCBI Taxonomy" id="1038928"/>
    <lineage>
        <taxon>Bacteria</taxon>
        <taxon>Bacillati</taxon>
        <taxon>Actinomycetota</taxon>
        <taxon>Actinomycetes</taxon>
        <taxon>Kitasatosporales</taxon>
        <taxon>Streptomycetaceae</taxon>
        <taxon>Streptomyces</taxon>
    </lineage>
</organism>
<evidence type="ECO:0000256" key="1">
    <source>
        <dbReference type="SAM" id="MobiDB-lite"/>
    </source>
</evidence>
<feature type="region of interest" description="Disordered" evidence="1">
    <location>
        <begin position="1"/>
        <end position="28"/>
    </location>
</feature>
<feature type="compositionally biased region" description="Acidic residues" evidence="1">
    <location>
        <begin position="94"/>
        <end position="104"/>
    </location>
</feature>
<sequence>MQAPACPQPSAPPSSKPTAELPHTRTRPVHWLTTATALAAVLGAAALVQPPDATATPPAAARQAAGETAGGEPAAAPDAKTADYPLECGGGETEVVDEGSADLDGDGRPETAAVVRCAAGMGTPPHGVYVLGSGSGGGAPRVLETLVDPAEKMNITGFAVGGGKISATLLGYSAPDVPRCCPDLERKVAWHWRDGKFRLTALPVPGSV</sequence>
<protein>
    <recommendedName>
        <fullName evidence="4">Secreted protein</fullName>
    </recommendedName>
</protein>
<keyword evidence="3" id="KW-1185">Reference proteome</keyword>
<accession>A0A3R7I3W4</accession>
<proteinExistence type="predicted"/>
<feature type="region of interest" description="Disordered" evidence="1">
    <location>
        <begin position="53"/>
        <end position="108"/>
    </location>
</feature>
<dbReference type="Proteomes" id="UP000028058">
    <property type="component" value="Unassembled WGS sequence"/>
</dbReference>
<evidence type="ECO:0000313" key="2">
    <source>
        <dbReference type="EMBL" id="RKM96483.1"/>
    </source>
</evidence>
<dbReference type="EMBL" id="JNAD02000004">
    <property type="protein sequence ID" value="RKM96483.1"/>
    <property type="molecule type" value="Genomic_DNA"/>
</dbReference>
<comment type="caution">
    <text evidence="2">The sequence shown here is derived from an EMBL/GenBank/DDBJ whole genome shotgun (WGS) entry which is preliminary data.</text>
</comment>
<feature type="compositionally biased region" description="Low complexity" evidence="1">
    <location>
        <begin position="53"/>
        <end position="79"/>
    </location>
</feature>
<gene>
    <name evidence="2" type="ORF">SFRA_010450</name>
</gene>
<feature type="compositionally biased region" description="Pro residues" evidence="1">
    <location>
        <begin position="1"/>
        <end position="15"/>
    </location>
</feature>
<evidence type="ECO:0000313" key="3">
    <source>
        <dbReference type="Proteomes" id="UP000028058"/>
    </source>
</evidence>
<dbReference type="AlphaFoldDB" id="A0A3R7I3W4"/>
<reference evidence="2 3" key="1">
    <citation type="journal article" date="2014" name="Genome Announc.">
        <title>Draft Genome Sequence of Streptomyces fradiae ATCC 19609, a Strain Highly Sensitive to Antibiotics.</title>
        <authorList>
            <person name="Bekker O.B."/>
            <person name="Klimina K.M."/>
            <person name="Vatlin A.A."/>
            <person name="Zakharevich N.V."/>
            <person name="Kasianov A.S."/>
            <person name="Danilenko V.N."/>
        </authorList>
    </citation>
    <scope>NUCLEOTIDE SEQUENCE [LARGE SCALE GENOMIC DNA]</scope>
    <source>
        <strain evidence="2 3">ATCC 19609</strain>
    </source>
</reference>
<dbReference type="OrthoDB" id="4350218at2"/>